<dbReference type="InterPro" id="IPR002716">
    <property type="entry name" value="PIN_dom"/>
</dbReference>
<feature type="region of interest" description="Disordered" evidence="1">
    <location>
        <begin position="288"/>
        <end position="308"/>
    </location>
</feature>
<organism evidence="3 4">
    <name type="scientific">Caulochytrium protostelioides</name>
    <dbReference type="NCBI Taxonomy" id="1555241"/>
    <lineage>
        <taxon>Eukaryota</taxon>
        <taxon>Fungi</taxon>
        <taxon>Fungi incertae sedis</taxon>
        <taxon>Chytridiomycota</taxon>
        <taxon>Chytridiomycota incertae sedis</taxon>
        <taxon>Chytridiomycetes</taxon>
        <taxon>Caulochytriales</taxon>
        <taxon>Caulochytriaceae</taxon>
        <taxon>Caulochytrium</taxon>
    </lineage>
</organism>
<evidence type="ECO:0000256" key="1">
    <source>
        <dbReference type="SAM" id="MobiDB-lite"/>
    </source>
</evidence>
<dbReference type="Proteomes" id="UP000274922">
    <property type="component" value="Unassembled WGS sequence"/>
</dbReference>
<evidence type="ECO:0000313" key="3">
    <source>
        <dbReference type="EMBL" id="RKP00726.1"/>
    </source>
</evidence>
<dbReference type="OrthoDB" id="2017974at2759"/>
<proteinExistence type="predicted"/>
<protein>
    <recommendedName>
        <fullName evidence="2">PIN domain-containing protein</fullName>
    </recommendedName>
</protein>
<keyword evidence="4" id="KW-1185">Reference proteome</keyword>
<gene>
    <name evidence="3" type="ORF">CXG81DRAFT_19380</name>
</gene>
<dbReference type="Pfam" id="PF13638">
    <property type="entry name" value="PIN_4"/>
    <property type="match status" value="1"/>
</dbReference>
<dbReference type="InterPro" id="IPR052626">
    <property type="entry name" value="SWT1_Regulator"/>
</dbReference>
<dbReference type="GO" id="GO:0005634">
    <property type="term" value="C:nucleus"/>
    <property type="evidence" value="ECO:0007669"/>
    <property type="project" value="TreeGrafter"/>
</dbReference>
<evidence type="ECO:0000259" key="2">
    <source>
        <dbReference type="Pfam" id="PF13638"/>
    </source>
</evidence>
<dbReference type="AlphaFoldDB" id="A0A4P9X6B8"/>
<accession>A0A4P9X6B8</accession>
<reference evidence="4" key="1">
    <citation type="journal article" date="2018" name="Nat. Microbiol.">
        <title>Leveraging single-cell genomics to expand the fungal tree of life.</title>
        <authorList>
            <person name="Ahrendt S.R."/>
            <person name="Quandt C.A."/>
            <person name="Ciobanu D."/>
            <person name="Clum A."/>
            <person name="Salamov A."/>
            <person name="Andreopoulos B."/>
            <person name="Cheng J.F."/>
            <person name="Woyke T."/>
            <person name="Pelin A."/>
            <person name="Henrissat B."/>
            <person name="Reynolds N.K."/>
            <person name="Benny G.L."/>
            <person name="Smith M.E."/>
            <person name="James T.Y."/>
            <person name="Grigoriev I.V."/>
        </authorList>
    </citation>
    <scope>NUCLEOTIDE SEQUENCE [LARGE SCALE GENOMIC DNA]</scope>
    <source>
        <strain evidence="4">ATCC 52028</strain>
    </source>
</reference>
<sequence length="667" mass="69299">MTVASLASSGLRTPPAAATVDATAAAAAADVWEDEMADVAAMDIDDDRLVADVQTQIHALRQLPQAHGLGGPVSAGLPPETPWPPPDAAVASTPRRLNAAWDLSVAGVLVLDTNYVVSHTAFVDRLIRCLAPSSLRVLLPYVVLMELDRLKLSASRATRAATADAPAPLAVLARRAIRLLGSHLVAGTRSLVGQSQADARHLLRQATREPPASLIADGDEQILAYCVATRQRHRIPVVLLTHDATLACKCVVSGIATLAGPQGATPAQLAARLFGAQAAGGCLEDDRATAHDGARRQTAPTSDVDADRRLSRARSMVHHMTVAAATPARDGVGDVWMDPEAHRGFEDAAMADWDGAPAQHAYGRAARGIRPEVTLPEVTLPEVTLPEVTLPDRACGLNDMIAVASGRRRGSASRGPGSTAGARWAIPVPAIAPVFDDHIPVVLELYHLLVALAQSCLGSGAAAAAAATATSMSSPLIARPPSGDDALYRHDQHEADVLDFFARSAAPCHRIGRSGAGPSVVAAASDVAQAGTLGALSEVGDVPLYPLACFPMLPAAVEACHHAWRRGTRVVARLARRGKQDALTRGNAAQWLWLTGYLLLCHPGPAVTAAAATPSAGAGNALGVAVAGTHETVSPSSAFLQFTQQRGRILDGLQGILTLSSNQKPPS</sequence>
<dbReference type="PANTHER" id="PTHR16161:SF0">
    <property type="entry name" value="TRANSCRIPTIONAL PROTEIN SWT1"/>
    <property type="match status" value="1"/>
</dbReference>
<feature type="domain" description="PIN" evidence="2">
    <location>
        <begin position="109"/>
        <end position="257"/>
    </location>
</feature>
<dbReference type="EMBL" id="ML014202">
    <property type="protein sequence ID" value="RKP00726.1"/>
    <property type="molecule type" value="Genomic_DNA"/>
</dbReference>
<name>A0A4P9X6B8_9FUNG</name>
<evidence type="ECO:0000313" key="4">
    <source>
        <dbReference type="Proteomes" id="UP000274922"/>
    </source>
</evidence>
<dbReference type="STRING" id="1555241.A0A4P9X6B8"/>
<dbReference type="PANTHER" id="PTHR16161">
    <property type="entry name" value="TRANSCRIPTIONAL PROTEIN SWT1"/>
    <property type="match status" value="1"/>
</dbReference>
<dbReference type="Gene3D" id="3.40.50.1010">
    <property type="entry name" value="5'-nuclease"/>
    <property type="match status" value="1"/>
</dbReference>